<keyword evidence="1" id="KW-0175">Coiled coil</keyword>
<organism evidence="4 5">
    <name type="scientific">Lacinutrix venerupis</name>
    <dbReference type="NCBI Taxonomy" id="1486034"/>
    <lineage>
        <taxon>Bacteria</taxon>
        <taxon>Pseudomonadati</taxon>
        <taxon>Bacteroidota</taxon>
        <taxon>Flavobacteriia</taxon>
        <taxon>Flavobacteriales</taxon>
        <taxon>Flavobacteriaceae</taxon>
        <taxon>Lacinutrix</taxon>
    </lineage>
</organism>
<keyword evidence="3" id="KW-0732">Signal</keyword>
<dbReference type="RefSeq" id="WP_076732175.1">
    <property type="nucleotide sequence ID" value="NZ_CP019352.1"/>
</dbReference>
<evidence type="ECO:0000256" key="1">
    <source>
        <dbReference type="SAM" id="Coils"/>
    </source>
</evidence>
<feature type="compositionally biased region" description="Basic residues" evidence="2">
    <location>
        <begin position="131"/>
        <end position="150"/>
    </location>
</feature>
<feature type="coiled-coil region" evidence="1">
    <location>
        <begin position="11"/>
        <end position="38"/>
    </location>
</feature>
<evidence type="ECO:0000313" key="4">
    <source>
        <dbReference type="EMBL" id="APX99546.1"/>
    </source>
</evidence>
<feature type="signal peptide" evidence="3">
    <location>
        <begin position="1"/>
        <end position="18"/>
    </location>
</feature>
<evidence type="ECO:0000313" key="5">
    <source>
        <dbReference type="Proteomes" id="UP000187506"/>
    </source>
</evidence>
<sequence length="160" mass="18768">MKKLLIVAVALFALQINAQDKKENKKELRKEKMEQYRNMDSKEIAALQTKKMTLALDLTPEQQSKVEQINIKNADLRKAAMEKRMAAKDTDKKLSPEDKLKRENERLDQEIATKREMKAILTPEQYEKYSKMSKRRGNKGMRGKMKGKKGEKKEHKMEKE</sequence>
<evidence type="ECO:0008006" key="6">
    <source>
        <dbReference type="Google" id="ProtNLM"/>
    </source>
</evidence>
<dbReference type="Proteomes" id="UP000187506">
    <property type="component" value="Chromosome"/>
</dbReference>
<dbReference type="KEGG" id="lvn:BWR22_04185"/>
<keyword evidence="5" id="KW-1185">Reference proteome</keyword>
<dbReference type="AlphaFoldDB" id="A0AAC9LLJ9"/>
<feature type="chain" id="PRO_5042085515" description="DUF4890 domain-containing protein" evidence="3">
    <location>
        <begin position="19"/>
        <end position="160"/>
    </location>
</feature>
<evidence type="ECO:0000256" key="2">
    <source>
        <dbReference type="SAM" id="MobiDB-lite"/>
    </source>
</evidence>
<gene>
    <name evidence="4" type="ORF">BWR22_04185</name>
</gene>
<name>A0AAC9LLJ9_9FLAO</name>
<evidence type="ECO:0000256" key="3">
    <source>
        <dbReference type="SAM" id="SignalP"/>
    </source>
</evidence>
<accession>A0AAC9LLJ9</accession>
<feature type="compositionally biased region" description="Basic and acidic residues" evidence="2">
    <location>
        <begin position="80"/>
        <end position="118"/>
    </location>
</feature>
<dbReference type="EMBL" id="CP019352">
    <property type="protein sequence ID" value="APX99546.1"/>
    <property type="molecule type" value="Genomic_DNA"/>
</dbReference>
<feature type="compositionally biased region" description="Basic and acidic residues" evidence="2">
    <location>
        <begin position="151"/>
        <end position="160"/>
    </location>
</feature>
<reference evidence="4 5" key="1">
    <citation type="submission" date="2017-01" db="EMBL/GenBank/DDBJ databases">
        <title>Complete genome of Lacinutrix venerupis DOK2-8 isolated from seawater in Dokdo.</title>
        <authorList>
            <person name="Chi W.-J."/>
            <person name="Kim J.H."/>
        </authorList>
    </citation>
    <scope>NUCLEOTIDE SEQUENCE [LARGE SCALE GENOMIC DNA]</scope>
    <source>
        <strain evidence="4 5">DOK2-8</strain>
    </source>
</reference>
<proteinExistence type="predicted"/>
<dbReference type="Gene3D" id="1.20.120.1490">
    <property type="match status" value="1"/>
</dbReference>
<feature type="region of interest" description="Disordered" evidence="2">
    <location>
        <begin position="80"/>
        <end position="160"/>
    </location>
</feature>
<protein>
    <recommendedName>
        <fullName evidence="6">DUF4890 domain-containing protein</fullName>
    </recommendedName>
</protein>